<dbReference type="RefSeq" id="WP_230843309.1">
    <property type="nucleotide sequence ID" value="NZ_CP063845.1"/>
</dbReference>
<dbReference type="InterPro" id="IPR052509">
    <property type="entry name" value="Metal_resp_DNA-bind_regulator"/>
</dbReference>
<evidence type="ECO:0000313" key="2">
    <source>
        <dbReference type="EMBL" id="UFP96065.1"/>
    </source>
</evidence>
<dbReference type="SUPFAM" id="SSF46785">
    <property type="entry name" value="Winged helix' DNA-binding domain"/>
    <property type="match status" value="1"/>
</dbReference>
<evidence type="ECO:0000313" key="3">
    <source>
        <dbReference type="Proteomes" id="UP001054846"/>
    </source>
</evidence>
<proteinExistence type="predicted"/>
<sequence>MKSASAHPEDHLPLTPAVFQILLSLADGERHGYGIMQEIEQRTRHKVRLGPGTLYGSIKRLLGDGWIEEWDERPDPGSDDERRRYYRLTNLGRRVATAEAERLAALVQTARAKNLLSPPGLA</sequence>
<dbReference type="InterPro" id="IPR005149">
    <property type="entry name" value="Tscrpt_reg_PadR_N"/>
</dbReference>
<evidence type="ECO:0000259" key="1">
    <source>
        <dbReference type="Pfam" id="PF03551"/>
    </source>
</evidence>
<keyword evidence="3" id="KW-1185">Reference proteome</keyword>
<dbReference type="PANTHER" id="PTHR33169:SF13">
    <property type="entry name" value="PADR-FAMILY TRANSCRIPTIONAL REGULATOR"/>
    <property type="match status" value="1"/>
</dbReference>
<gene>
    <name evidence="2" type="ORF">ISF26_07600</name>
</gene>
<accession>A0ABY3PQQ8</accession>
<dbReference type="Gene3D" id="1.10.10.10">
    <property type="entry name" value="Winged helix-like DNA-binding domain superfamily/Winged helix DNA-binding domain"/>
    <property type="match status" value="1"/>
</dbReference>
<dbReference type="InterPro" id="IPR036390">
    <property type="entry name" value="WH_DNA-bd_sf"/>
</dbReference>
<reference evidence="2 3" key="1">
    <citation type="journal article" date="2021" name="Genome Biol. Evol.">
        <title>Complete Genome Sequencing of a Novel Gloeobacter Species from a Waterfall Cave in Mexico.</title>
        <authorList>
            <person name="Saw J.H."/>
            <person name="Cardona T."/>
            <person name="Montejano G."/>
        </authorList>
    </citation>
    <scope>NUCLEOTIDE SEQUENCE [LARGE SCALE GENOMIC DNA]</scope>
    <source>
        <strain evidence="2">MG652769</strain>
    </source>
</reference>
<dbReference type="PANTHER" id="PTHR33169">
    <property type="entry name" value="PADR-FAMILY TRANSCRIPTIONAL REGULATOR"/>
    <property type="match status" value="1"/>
</dbReference>
<dbReference type="Pfam" id="PF03551">
    <property type="entry name" value="PadR"/>
    <property type="match status" value="1"/>
</dbReference>
<organism evidence="2 3">
    <name type="scientific">Gloeobacter morelensis MG652769</name>
    <dbReference type="NCBI Taxonomy" id="2781736"/>
    <lineage>
        <taxon>Bacteria</taxon>
        <taxon>Bacillati</taxon>
        <taxon>Cyanobacteriota</taxon>
        <taxon>Cyanophyceae</taxon>
        <taxon>Gloeobacterales</taxon>
        <taxon>Gloeobacteraceae</taxon>
        <taxon>Gloeobacter</taxon>
        <taxon>Gloeobacter morelensis</taxon>
    </lineage>
</organism>
<dbReference type="InterPro" id="IPR036388">
    <property type="entry name" value="WH-like_DNA-bd_sf"/>
</dbReference>
<dbReference type="Proteomes" id="UP001054846">
    <property type="component" value="Chromosome"/>
</dbReference>
<feature type="domain" description="Transcription regulator PadR N-terminal" evidence="1">
    <location>
        <begin position="21"/>
        <end position="96"/>
    </location>
</feature>
<name>A0ABY3PQQ8_9CYAN</name>
<dbReference type="EMBL" id="CP063845">
    <property type="protein sequence ID" value="UFP96065.1"/>
    <property type="molecule type" value="Genomic_DNA"/>
</dbReference>
<protein>
    <submittedName>
        <fullName evidence="2">Helix-turn-helix transcriptional regulator</fullName>
    </submittedName>
</protein>